<dbReference type="KEGG" id="buo:BRPE64_ACDS20340"/>
<reference evidence="1 2" key="2">
    <citation type="journal article" date="2018" name="Int. J. Syst. Evol. Microbiol.">
        <title>Burkholderia insecticola sp. nov., a gut symbiotic bacterium of the bean bug Riptortus pedestris.</title>
        <authorList>
            <person name="Takeshita K."/>
            <person name="Tamaki H."/>
            <person name="Ohbayashi T."/>
            <person name="Meng X.-Y."/>
            <person name="Sone T."/>
            <person name="Mitani Y."/>
            <person name="Peeters C."/>
            <person name="Kikuchi Y."/>
            <person name="Vandamme P."/>
        </authorList>
    </citation>
    <scope>NUCLEOTIDE SEQUENCE [LARGE SCALE GENOMIC DNA]</scope>
    <source>
        <strain evidence="1">RPE64</strain>
    </source>
</reference>
<evidence type="ECO:0000313" key="2">
    <source>
        <dbReference type="Proteomes" id="UP000013966"/>
    </source>
</evidence>
<evidence type="ECO:0000313" key="1">
    <source>
        <dbReference type="EMBL" id="BAN23788.1"/>
    </source>
</evidence>
<protein>
    <submittedName>
        <fullName evidence="1">Uncharacterized protein</fullName>
    </submittedName>
</protein>
<organism evidence="1 2">
    <name type="scientific">Caballeronia insecticola</name>
    <dbReference type="NCBI Taxonomy" id="758793"/>
    <lineage>
        <taxon>Bacteria</taxon>
        <taxon>Pseudomonadati</taxon>
        <taxon>Pseudomonadota</taxon>
        <taxon>Betaproteobacteria</taxon>
        <taxon>Burkholderiales</taxon>
        <taxon>Burkholderiaceae</taxon>
        <taxon>Caballeronia</taxon>
    </lineage>
</organism>
<dbReference type="Proteomes" id="UP000013966">
    <property type="component" value="Chromosome 1"/>
</dbReference>
<proteinExistence type="predicted"/>
<accession>R4WHT0</accession>
<keyword evidence="2" id="KW-1185">Reference proteome</keyword>
<sequence>MGHPGIRLNYARIIGSWPCPRASIKPNRWQPRTVSLSLRPLS</sequence>
<gene>
    <name evidence="1" type="ORF">BRPE64_ACDS20340</name>
</gene>
<reference evidence="1 2" key="1">
    <citation type="journal article" date="2013" name="Genome Announc.">
        <title>Complete Genome Sequence of Burkholderia sp. Strain RPE64, Bacterial Symbiont of the Bean Bug Riptortus pedestris.</title>
        <authorList>
            <person name="Shibata T.F."/>
            <person name="Maeda T."/>
            <person name="Nikoh N."/>
            <person name="Yamaguchi K."/>
            <person name="Oshima K."/>
            <person name="Hattori M."/>
            <person name="Nishiyama T."/>
            <person name="Hasebe M."/>
            <person name="Fukatsu T."/>
            <person name="Kikuchi Y."/>
            <person name="Shigenobu S."/>
        </authorList>
    </citation>
    <scope>NUCLEOTIDE SEQUENCE [LARGE SCALE GENOMIC DNA]</scope>
</reference>
<dbReference type="PATRIC" id="fig|758793.3.peg.2037"/>
<dbReference type="HOGENOM" id="CLU_3248346_0_0_4"/>
<dbReference type="AlphaFoldDB" id="R4WHT0"/>
<name>R4WHT0_9BURK</name>
<dbReference type="EMBL" id="AP013058">
    <property type="protein sequence ID" value="BAN23788.1"/>
    <property type="molecule type" value="Genomic_DNA"/>
</dbReference>